<keyword evidence="2" id="KW-0548">Nucleotidyltransferase</keyword>
<dbReference type="Pfam" id="PF06817">
    <property type="entry name" value="RVT_thumb"/>
    <property type="match status" value="1"/>
</dbReference>
<evidence type="ECO:0000256" key="7">
    <source>
        <dbReference type="SAM" id="MobiDB-lite"/>
    </source>
</evidence>
<evidence type="ECO:0000256" key="4">
    <source>
        <dbReference type="ARBA" id="ARBA00022759"/>
    </source>
</evidence>
<dbReference type="PROSITE" id="PS50994">
    <property type="entry name" value="INTEGRASE"/>
    <property type="match status" value="1"/>
</dbReference>
<accession>A0A8C6MPU3</accession>
<evidence type="ECO:0000259" key="9">
    <source>
        <dbReference type="PROSITE" id="PS50994"/>
    </source>
</evidence>
<dbReference type="GO" id="GO:0035613">
    <property type="term" value="F:RNA stem-loop binding"/>
    <property type="evidence" value="ECO:0007669"/>
    <property type="project" value="TreeGrafter"/>
</dbReference>
<feature type="region of interest" description="Disordered" evidence="7">
    <location>
        <begin position="313"/>
        <end position="334"/>
    </location>
</feature>
<feature type="domain" description="Integrase catalytic" evidence="9">
    <location>
        <begin position="165"/>
        <end position="322"/>
    </location>
</feature>
<dbReference type="SUPFAM" id="SSF56672">
    <property type="entry name" value="DNA/RNA polymerases"/>
    <property type="match status" value="1"/>
</dbReference>
<keyword evidence="8" id="KW-0472">Membrane</keyword>
<dbReference type="Gene3D" id="3.30.420.10">
    <property type="entry name" value="Ribonuclease H-like superfamily/Ribonuclease H"/>
    <property type="match status" value="1"/>
</dbReference>
<dbReference type="PANTHER" id="PTHR41694">
    <property type="entry name" value="ENDOGENOUS RETROVIRUS GROUP K MEMBER POL PROTEIN"/>
    <property type="match status" value="1"/>
</dbReference>
<dbReference type="InterPro" id="IPR036397">
    <property type="entry name" value="RNaseH_sf"/>
</dbReference>
<protein>
    <recommendedName>
        <fullName evidence="9">Integrase catalytic domain-containing protein</fullName>
    </recommendedName>
</protein>
<dbReference type="InterPro" id="IPR010661">
    <property type="entry name" value="RVT_thumb"/>
</dbReference>
<dbReference type="InterPro" id="IPR001584">
    <property type="entry name" value="Integrase_cat-core"/>
</dbReference>
<dbReference type="GeneTree" id="ENSGT00940000165826"/>
<reference evidence="10" key="1">
    <citation type="submission" date="2025-08" db="UniProtKB">
        <authorList>
            <consortium name="Ensembl"/>
        </authorList>
    </citation>
    <scope>IDENTIFICATION</scope>
</reference>
<keyword evidence="3" id="KW-0540">Nuclease</keyword>
<organism evidence="10 11">
    <name type="scientific">Mus spicilegus</name>
    <name type="common">Mound-building mouse</name>
    <dbReference type="NCBI Taxonomy" id="10103"/>
    <lineage>
        <taxon>Eukaryota</taxon>
        <taxon>Metazoa</taxon>
        <taxon>Chordata</taxon>
        <taxon>Craniata</taxon>
        <taxon>Vertebrata</taxon>
        <taxon>Euteleostomi</taxon>
        <taxon>Mammalia</taxon>
        <taxon>Eutheria</taxon>
        <taxon>Euarchontoglires</taxon>
        <taxon>Glires</taxon>
        <taxon>Rodentia</taxon>
        <taxon>Myomorpha</taxon>
        <taxon>Muroidea</taxon>
        <taxon>Muridae</taxon>
        <taxon>Murinae</taxon>
        <taxon>Mus</taxon>
        <taxon>Mus</taxon>
    </lineage>
</organism>
<keyword evidence="4" id="KW-0255">Endonuclease</keyword>
<keyword evidence="11" id="KW-1185">Reference proteome</keyword>
<proteinExistence type="predicted"/>
<dbReference type="Proteomes" id="UP000694415">
    <property type="component" value="Unplaced"/>
</dbReference>
<dbReference type="AlphaFoldDB" id="A0A8C6MPU3"/>
<dbReference type="InterPro" id="IPR043128">
    <property type="entry name" value="Rev_trsase/Diguanyl_cyclase"/>
</dbReference>
<feature type="region of interest" description="Disordered" evidence="7">
    <location>
        <begin position="53"/>
        <end position="74"/>
    </location>
</feature>
<keyword evidence="6" id="KW-0695">RNA-directed DNA polymerase</keyword>
<evidence type="ECO:0000256" key="8">
    <source>
        <dbReference type="SAM" id="Phobius"/>
    </source>
</evidence>
<dbReference type="GO" id="GO:0004519">
    <property type="term" value="F:endonuclease activity"/>
    <property type="evidence" value="ECO:0007669"/>
    <property type="project" value="UniProtKB-KW"/>
</dbReference>
<keyword evidence="1" id="KW-0808">Transferase</keyword>
<dbReference type="Gene3D" id="3.30.70.270">
    <property type="match status" value="1"/>
</dbReference>
<evidence type="ECO:0000256" key="5">
    <source>
        <dbReference type="ARBA" id="ARBA00022801"/>
    </source>
</evidence>
<feature type="transmembrane region" description="Helical" evidence="8">
    <location>
        <begin position="12"/>
        <end position="33"/>
    </location>
</feature>
<evidence type="ECO:0000256" key="1">
    <source>
        <dbReference type="ARBA" id="ARBA00022679"/>
    </source>
</evidence>
<dbReference type="InterPro" id="IPR043502">
    <property type="entry name" value="DNA/RNA_pol_sf"/>
</dbReference>
<dbReference type="GO" id="GO:0015074">
    <property type="term" value="P:DNA integration"/>
    <property type="evidence" value="ECO:0007669"/>
    <property type="project" value="InterPro"/>
</dbReference>
<evidence type="ECO:0000256" key="6">
    <source>
        <dbReference type="ARBA" id="ARBA00022918"/>
    </source>
</evidence>
<evidence type="ECO:0000256" key="2">
    <source>
        <dbReference type="ARBA" id="ARBA00022695"/>
    </source>
</evidence>
<dbReference type="PANTHER" id="PTHR41694:SF3">
    <property type="entry name" value="RNA-DIRECTED DNA POLYMERASE-RELATED"/>
    <property type="match status" value="1"/>
</dbReference>
<dbReference type="GO" id="GO:0003964">
    <property type="term" value="F:RNA-directed DNA polymerase activity"/>
    <property type="evidence" value="ECO:0007669"/>
    <property type="project" value="UniProtKB-KW"/>
</dbReference>
<dbReference type="Pfam" id="PF00665">
    <property type="entry name" value="rve"/>
    <property type="match status" value="1"/>
</dbReference>
<dbReference type="GO" id="GO:0016787">
    <property type="term" value="F:hydrolase activity"/>
    <property type="evidence" value="ECO:0007669"/>
    <property type="project" value="UniProtKB-KW"/>
</dbReference>
<dbReference type="Ensembl" id="ENSMSIT00000004688.1">
    <property type="protein sequence ID" value="ENSMSIP00000003712.1"/>
    <property type="gene ID" value="ENSMSIG00000003431.1"/>
</dbReference>
<sequence>MLFSPIDPLWVGLIVLVLFVLIYGLCYCLKLCIEAVKTGQKILTEQQESMSEEEKGLKRKRKKKGDTVLSGGPEEESIQQAYGLLNETLKNNGLIIAPEKVQQSNVSHFLGATITLRCVTPQKISIRKDHLKTLNDFQKLLGDIVLQCGKCVEFINAPSVGVNPRGLRPLDVWQMDVTHIPSFGKLQYVHVSIDTSSGVLHDSPLTGEKAVHVISHCLEAWAAWGKPLVLKTDNGPAYTSSKFSQFCKQMQVKHITGLPYNPQGQGIIERAHRTLKQYLQKQKGGIEAMTPKMAPSLTIFTLNFLKLDDAGRSPAERHGQWPQSPNEMVKWKNV</sequence>
<evidence type="ECO:0000256" key="3">
    <source>
        <dbReference type="ARBA" id="ARBA00022722"/>
    </source>
</evidence>
<reference evidence="10" key="2">
    <citation type="submission" date="2025-09" db="UniProtKB">
        <authorList>
            <consortium name="Ensembl"/>
        </authorList>
    </citation>
    <scope>IDENTIFICATION</scope>
</reference>
<keyword evidence="8" id="KW-0812">Transmembrane</keyword>
<dbReference type="InterPro" id="IPR012337">
    <property type="entry name" value="RNaseH-like_sf"/>
</dbReference>
<evidence type="ECO:0000313" key="11">
    <source>
        <dbReference type="Proteomes" id="UP000694415"/>
    </source>
</evidence>
<dbReference type="SUPFAM" id="SSF53098">
    <property type="entry name" value="Ribonuclease H-like"/>
    <property type="match status" value="1"/>
</dbReference>
<keyword evidence="8" id="KW-1133">Transmembrane helix</keyword>
<name>A0A8C6MPU3_MUSSI</name>
<evidence type="ECO:0000313" key="10">
    <source>
        <dbReference type="Ensembl" id="ENSMSIP00000003712.1"/>
    </source>
</evidence>
<keyword evidence="5" id="KW-0378">Hydrolase</keyword>